<name>A0A812S0J3_9DINO</name>
<dbReference type="InterPro" id="IPR001841">
    <property type="entry name" value="Znf_RING"/>
</dbReference>
<evidence type="ECO:0000313" key="3">
    <source>
        <dbReference type="EMBL" id="CAE7460436.1"/>
    </source>
</evidence>
<dbReference type="Proteomes" id="UP000604046">
    <property type="component" value="Unassembled WGS sequence"/>
</dbReference>
<keyword evidence="1" id="KW-0863">Zinc-finger</keyword>
<protein>
    <submittedName>
        <fullName evidence="3">SSM4 protein</fullName>
    </submittedName>
</protein>
<sequence length="184" mass="20648">MSFAKRMSRQSTTSRANQLDCDRQKVQKWVLETAGELERECEQASRNASFSASIKVEYMTVLNSLQQLPRDWETLSQALQRGLKAHGFSKLTIKSVTWNKLSVRAEWDETSSEDSEDGPCSGGADCHRAGRVDTCGICDEDRSLVALAPCGHVLCKECGQQLRHRQCPFCRQPVQCATRGLFMD</sequence>
<evidence type="ECO:0000259" key="2">
    <source>
        <dbReference type="PROSITE" id="PS50089"/>
    </source>
</evidence>
<dbReference type="EMBL" id="CAJNDS010002400">
    <property type="protein sequence ID" value="CAE7460436.1"/>
    <property type="molecule type" value="Genomic_DNA"/>
</dbReference>
<dbReference type="SUPFAM" id="SSF57850">
    <property type="entry name" value="RING/U-box"/>
    <property type="match status" value="1"/>
</dbReference>
<evidence type="ECO:0000313" key="4">
    <source>
        <dbReference type="Proteomes" id="UP000604046"/>
    </source>
</evidence>
<comment type="caution">
    <text evidence="3">The sequence shown here is derived from an EMBL/GenBank/DDBJ whole genome shotgun (WGS) entry which is preliminary data.</text>
</comment>
<keyword evidence="1" id="KW-0862">Zinc</keyword>
<keyword evidence="4" id="KW-1185">Reference proteome</keyword>
<feature type="domain" description="RING-type" evidence="2">
    <location>
        <begin position="135"/>
        <end position="171"/>
    </location>
</feature>
<organism evidence="3 4">
    <name type="scientific">Symbiodinium natans</name>
    <dbReference type="NCBI Taxonomy" id="878477"/>
    <lineage>
        <taxon>Eukaryota</taxon>
        <taxon>Sar</taxon>
        <taxon>Alveolata</taxon>
        <taxon>Dinophyceae</taxon>
        <taxon>Suessiales</taxon>
        <taxon>Symbiodiniaceae</taxon>
        <taxon>Symbiodinium</taxon>
    </lineage>
</organism>
<evidence type="ECO:0000256" key="1">
    <source>
        <dbReference type="PROSITE-ProRule" id="PRU00175"/>
    </source>
</evidence>
<keyword evidence="1" id="KW-0479">Metal-binding</keyword>
<dbReference type="OrthoDB" id="433791at2759"/>
<dbReference type="Pfam" id="PF13920">
    <property type="entry name" value="zf-C3HC4_3"/>
    <property type="match status" value="1"/>
</dbReference>
<dbReference type="AlphaFoldDB" id="A0A812S0J3"/>
<proteinExistence type="predicted"/>
<dbReference type="GO" id="GO:0008270">
    <property type="term" value="F:zinc ion binding"/>
    <property type="evidence" value="ECO:0007669"/>
    <property type="project" value="UniProtKB-KW"/>
</dbReference>
<dbReference type="PROSITE" id="PS50089">
    <property type="entry name" value="ZF_RING_2"/>
    <property type="match status" value="1"/>
</dbReference>
<gene>
    <name evidence="3" type="primary">SSM4</name>
    <name evidence="3" type="ORF">SNAT2548_LOCUS25554</name>
</gene>
<dbReference type="SMART" id="SM00184">
    <property type="entry name" value="RING"/>
    <property type="match status" value="1"/>
</dbReference>
<accession>A0A812S0J3</accession>
<dbReference type="InterPro" id="IPR013083">
    <property type="entry name" value="Znf_RING/FYVE/PHD"/>
</dbReference>
<reference evidence="3" key="1">
    <citation type="submission" date="2021-02" db="EMBL/GenBank/DDBJ databases">
        <authorList>
            <person name="Dougan E. K."/>
            <person name="Rhodes N."/>
            <person name="Thang M."/>
            <person name="Chan C."/>
        </authorList>
    </citation>
    <scope>NUCLEOTIDE SEQUENCE</scope>
</reference>
<dbReference type="Gene3D" id="3.30.40.10">
    <property type="entry name" value="Zinc/RING finger domain, C3HC4 (zinc finger)"/>
    <property type="match status" value="1"/>
</dbReference>